<name>A0A212FDU7_DANPL</name>
<feature type="region of interest" description="Disordered" evidence="1">
    <location>
        <begin position="59"/>
        <end position="86"/>
    </location>
</feature>
<sequence>MYVKSYVNLELHEHDIDEVSRVGPKPRNASICPRSIVVKLLQKVKKDELLAAAKLRKNTTTENDVQAPPRNHYLNRDSGPSTTAYDSVGYETDPFYIRKTRNTEENRRAAILIRTIEDLDKYVGPELKASSGDIEL</sequence>
<organism evidence="2 3">
    <name type="scientific">Danaus plexippus plexippus</name>
    <dbReference type="NCBI Taxonomy" id="278856"/>
    <lineage>
        <taxon>Eukaryota</taxon>
        <taxon>Metazoa</taxon>
        <taxon>Ecdysozoa</taxon>
        <taxon>Arthropoda</taxon>
        <taxon>Hexapoda</taxon>
        <taxon>Insecta</taxon>
        <taxon>Pterygota</taxon>
        <taxon>Neoptera</taxon>
        <taxon>Endopterygota</taxon>
        <taxon>Lepidoptera</taxon>
        <taxon>Glossata</taxon>
        <taxon>Ditrysia</taxon>
        <taxon>Papilionoidea</taxon>
        <taxon>Nymphalidae</taxon>
        <taxon>Danainae</taxon>
        <taxon>Danaini</taxon>
        <taxon>Danaina</taxon>
        <taxon>Danaus</taxon>
        <taxon>Danaus</taxon>
    </lineage>
</organism>
<reference evidence="2 3" key="1">
    <citation type="journal article" date="2011" name="Cell">
        <title>The monarch butterfly genome yields insights into long-distance migration.</title>
        <authorList>
            <person name="Zhan S."/>
            <person name="Merlin C."/>
            <person name="Boore J.L."/>
            <person name="Reppert S.M."/>
        </authorList>
    </citation>
    <scope>NUCLEOTIDE SEQUENCE [LARGE SCALE GENOMIC DNA]</scope>
    <source>
        <strain evidence="2">F-2</strain>
    </source>
</reference>
<dbReference type="KEGG" id="dpl:KGM_214509"/>
<dbReference type="EMBL" id="AGBW02009008">
    <property type="protein sequence ID" value="OWR51878.1"/>
    <property type="molecule type" value="Genomic_DNA"/>
</dbReference>
<evidence type="ECO:0000313" key="3">
    <source>
        <dbReference type="Proteomes" id="UP000007151"/>
    </source>
</evidence>
<evidence type="ECO:0000256" key="1">
    <source>
        <dbReference type="SAM" id="MobiDB-lite"/>
    </source>
</evidence>
<accession>A0A212FDU7</accession>
<keyword evidence="3" id="KW-1185">Reference proteome</keyword>
<protein>
    <submittedName>
        <fullName evidence="2">Uncharacterized protein</fullName>
    </submittedName>
</protein>
<gene>
    <name evidence="2" type="ORF">KGM_214509</name>
</gene>
<dbReference type="Gene3D" id="3.30.70.1820">
    <property type="entry name" value="L1 transposable element, RRM domain"/>
    <property type="match status" value="1"/>
</dbReference>
<proteinExistence type="predicted"/>
<dbReference type="InParanoid" id="A0A212FDU7"/>
<dbReference type="AlphaFoldDB" id="A0A212FDU7"/>
<dbReference type="Proteomes" id="UP000007151">
    <property type="component" value="Unassembled WGS sequence"/>
</dbReference>
<evidence type="ECO:0000313" key="2">
    <source>
        <dbReference type="EMBL" id="OWR51878.1"/>
    </source>
</evidence>
<comment type="caution">
    <text evidence="2">The sequence shown here is derived from an EMBL/GenBank/DDBJ whole genome shotgun (WGS) entry which is preliminary data.</text>
</comment>